<dbReference type="NCBIfam" id="TIGR00217">
    <property type="entry name" value="malQ"/>
    <property type="match status" value="1"/>
</dbReference>
<dbReference type="EMBL" id="GL378325">
    <property type="protein sequence ID" value="EFJ51942.1"/>
    <property type="molecule type" value="Genomic_DNA"/>
</dbReference>
<comment type="similarity">
    <text evidence="2 9">Belongs to the disproportionating enzyme family.</text>
</comment>
<name>D8TKU0_VOLCA</name>
<dbReference type="InParanoid" id="D8TKU0"/>
<evidence type="ECO:0000256" key="4">
    <source>
        <dbReference type="ARBA" id="ARBA00022676"/>
    </source>
</evidence>
<dbReference type="GO" id="GO:0004134">
    <property type="term" value="F:4-alpha-glucanotransferase activity"/>
    <property type="evidence" value="ECO:0007669"/>
    <property type="project" value="UniProtKB-EC"/>
</dbReference>
<dbReference type="EC" id="2.4.1.25" evidence="3 9"/>
<evidence type="ECO:0000256" key="7">
    <source>
        <dbReference type="ARBA" id="ARBA00031423"/>
    </source>
</evidence>
<sequence length="581" mass="65007">MLPLRAPQGARCCQKQHEQRPFLKLSSRGFVAHTATYTRQLLSRKRAQVPLASKLEGVANPGDRLGPDYDKLIPNYDKGRRAGILLHPTSLPGPYGIGELGDEARRFVDWLADAGMTCWQLLPLVPPDPMYYSPYSGTDASCGNPLVISIQELIKEGLLDGSEAPPHVPVGDVDFPSVAAAKTPLLQRAAQRLLREGRFAALRDQYLAFRSSHPWIEDSALFDVARNLPELNTLAWWEWPEPLRLRQPAALQEFRTQHANAIDEFIVIQFFFERQWRAVRSYANSRGIKIIGDMPIYVGGHSADVWANRHLFELNEAGLPAEVSGVPPDAFSATGQLWGSPLYRWPAHRDEGYKWWTARMARTLELYDECRIDHFRGFAGYWSVDAKETTAMNGVWRQGPGLELFTAMKAALGSVPILAEDLGVITRDVVELREAIGAPGMVVLQFAWGGGPGNVHLPHNHYENCFVYPGTHDNETAVGWFRGSANETDKSYIRSYLRTDGGDIAWDFIRACMAAVPRTCVIMLQDVMRLDNSARMNTPGTAAGNWRWRVGDSGVWEGLRGAAVDLRRLAHDTNRLPDNRK</sequence>
<dbReference type="eggNOG" id="ENOG502QU40">
    <property type="taxonomic scope" value="Eukaryota"/>
</dbReference>
<dbReference type="InterPro" id="IPR003385">
    <property type="entry name" value="Glyco_hydro_77"/>
</dbReference>
<dbReference type="FunCoup" id="D8TKU0">
    <property type="interactions" value="240"/>
</dbReference>
<dbReference type="InterPro" id="IPR017853">
    <property type="entry name" value="GH"/>
</dbReference>
<evidence type="ECO:0000313" key="11">
    <source>
        <dbReference type="Proteomes" id="UP000001058"/>
    </source>
</evidence>
<keyword evidence="6 9" id="KW-0119">Carbohydrate metabolism</keyword>
<evidence type="ECO:0000313" key="10">
    <source>
        <dbReference type="EMBL" id="EFJ51942.1"/>
    </source>
</evidence>
<proteinExistence type="inferred from homology"/>
<keyword evidence="5 9" id="KW-0808">Transferase</keyword>
<dbReference type="Gene3D" id="3.20.20.80">
    <property type="entry name" value="Glycosidases"/>
    <property type="match status" value="1"/>
</dbReference>
<dbReference type="PANTHER" id="PTHR32438:SF5">
    <property type="entry name" value="4-ALPHA-GLUCANOTRANSFERASE DPE1, CHLOROPLASTIC_AMYLOPLASTIC"/>
    <property type="match status" value="1"/>
</dbReference>
<organism evidence="11">
    <name type="scientific">Volvox carteri f. nagariensis</name>
    <dbReference type="NCBI Taxonomy" id="3068"/>
    <lineage>
        <taxon>Eukaryota</taxon>
        <taxon>Viridiplantae</taxon>
        <taxon>Chlorophyta</taxon>
        <taxon>core chlorophytes</taxon>
        <taxon>Chlorophyceae</taxon>
        <taxon>CS clade</taxon>
        <taxon>Chlamydomonadales</taxon>
        <taxon>Volvocaceae</taxon>
        <taxon>Volvox</taxon>
    </lineage>
</organism>
<evidence type="ECO:0000256" key="6">
    <source>
        <dbReference type="ARBA" id="ARBA00023277"/>
    </source>
</evidence>
<dbReference type="AlphaFoldDB" id="D8TKU0"/>
<dbReference type="Pfam" id="PF02446">
    <property type="entry name" value="Glyco_hydro_77"/>
    <property type="match status" value="1"/>
</dbReference>
<evidence type="ECO:0000256" key="1">
    <source>
        <dbReference type="ARBA" id="ARBA00000439"/>
    </source>
</evidence>
<protein>
    <recommendedName>
        <fullName evidence="3 9">4-alpha-glucanotransferase</fullName>
        <ecNumber evidence="3 9">2.4.1.25</ecNumber>
    </recommendedName>
    <alternativeName>
        <fullName evidence="7 9">Amylomaltase</fullName>
    </alternativeName>
    <alternativeName>
        <fullName evidence="8 9">Disproportionating enzyme</fullName>
    </alternativeName>
</protein>
<dbReference type="Proteomes" id="UP000001058">
    <property type="component" value="Unassembled WGS sequence"/>
</dbReference>
<evidence type="ECO:0000256" key="8">
    <source>
        <dbReference type="ARBA" id="ARBA00031501"/>
    </source>
</evidence>
<dbReference type="GeneID" id="9624633"/>
<dbReference type="KEGG" id="vcn:VOLCADRAFT_56349"/>
<dbReference type="SUPFAM" id="SSF51445">
    <property type="entry name" value="(Trans)glycosidases"/>
    <property type="match status" value="1"/>
</dbReference>
<keyword evidence="4 9" id="KW-0328">Glycosyltransferase</keyword>
<dbReference type="RefSeq" id="XP_002946716.1">
    <property type="nucleotide sequence ID" value="XM_002946670.1"/>
</dbReference>
<evidence type="ECO:0000256" key="9">
    <source>
        <dbReference type="RuleBase" id="RU361207"/>
    </source>
</evidence>
<dbReference type="STRING" id="3068.D8TKU0"/>
<comment type="catalytic activity">
    <reaction evidence="1 9">
        <text>Transfers a segment of a (1-&gt;4)-alpha-D-glucan to a new position in an acceptor, which may be glucose or a (1-&gt;4)-alpha-D-glucan.</text>
        <dbReference type="EC" id="2.4.1.25"/>
    </reaction>
</comment>
<dbReference type="PANTHER" id="PTHR32438">
    <property type="entry name" value="4-ALPHA-GLUCANOTRANSFERASE DPE1, CHLOROPLASTIC/AMYLOPLASTIC"/>
    <property type="match status" value="1"/>
</dbReference>
<dbReference type="OrthoDB" id="6123450at2759"/>
<evidence type="ECO:0000256" key="5">
    <source>
        <dbReference type="ARBA" id="ARBA00022679"/>
    </source>
</evidence>
<gene>
    <name evidence="10" type="ORF">VOLCADRAFT_56349</name>
</gene>
<keyword evidence="11" id="KW-1185">Reference proteome</keyword>
<evidence type="ECO:0000256" key="3">
    <source>
        <dbReference type="ARBA" id="ARBA00012560"/>
    </source>
</evidence>
<reference evidence="10 11" key="1">
    <citation type="journal article" date="2010" name="Science">
        <title>Genomic analysis of organismal complexity in the multicellular green alga Volvox carteri.</title>
        <authorList>
            <person name="Prochnik S.E."/>
            <person name="Umen J."/>
            <person name="Nedelcu A.M."/>
            <person name="Hallmann A."/>
            <person name="Miller S.M."/>
            <person name="Nishii I."/>
            <person name="Ferris P."/>
            <person name="Kuo A."/>
            <person name="Mitros T."/>
            <person name="Fritz-Laylin L.K."/>
            <person name="Hellsten U."/>
            <person name="Chapman J."/>
            <person name="Simakov O."/>
            <person name="Rensing S.A."/>
            <person name="Terry A."/>
            <person name="Pangilinan J."/>
            <person name="Kapitonov V."/>
            <person name="Jurka J."/>
            <person name="Salamov A."/>
            <person name="Shapiro H."/>
            <person name="Schmutz J."/>
            <person name="Grimwood J."/>
            <person name="Lindquist E."/>
            <person name="Lucas S."/>
            <person name="Grigoriev I.V."/>
            <person name="Schmitt R."/>
            <person name="Kirk D."/>
            <person name="Rokhsar D.S."/>
        </authorList>
    </citation>
    <scope>NUCLEOTIDE SEQUENCE [LARGE SCALE GENOMIC DNA]</scope>
    <source>
        <strain evidence="11">f. Nagariensis / Eve</strain>
    </source>
</reference>
<accession>D8TKU0</accession>
<dbReference type="NCBIfam" id="NF011080">
    <property type="entry name" value="PRK14508.1-3"/>
    <property type="match status" value="1"/>
</dbReference>
<evidence type="ECO:0000256" key="2">
    <source>
        <dbReference type="ARBA" id="ARBA00005684"/>
    </source>
</evidence>
<dbReference type="GO" id="GO:0005975">
    <property type="term" value="P:carbohydrate metabolic process"/>
    <property type="evidence" value="ECO:0007669"/>
    <property type="project" value="InterPro"/>
</dbReference>